<dbReference type="Pfam" id="PF00109">
    <property type="entry name" value="ketoacyl-synt"/>
    <property type="match status" value="1"/>
</dbReference>
<dbReference type="CDD" id="cd00833">
    <property type="entry name" value="PKS"/>
    <property type="match status" value="1"/>
</dbReference>
<dbReference type="InterPro" id="IPR016035">
    <property type="entry name" value="Acyl_Trfase/lysoPLipase"/>
</dbReference>
<gene>
    <name evidence="9" type="ORF">CR492_17470</name>
</gene>
<dbReference type="AlphaFoldDB" id="A0A2J7TD68"/>
<feature type="non-terminal residue" evidence="9">
    <location>
        <position position="1114"/>
    </location>
</feature>
<feature type="domain" description="Ketosynthase family 3 (KS3)" evidence="8">
    <location>
        <begin position="10"/>
        <end position="442"/>
    </location>
</feature>
<dbReference type="InterPro" id="IPR016039">
    <property type="entry name" value="Thiolase-like"/>
</dbReference>
<dbReference type="Gene3D" id="3.40.47.10">
    <property type="match status" value="1"/>
</dbReference>
<dbReference type="InterPro" id="IPR009081">
    <property type="entry name" value="PP-bd_ACP"/>
</dbReference>
<dbReference type="InterPro" id="IPR036736">
    <property type="entry name" value="ACP-like_sf"/>
</dbReference>
<dbReference type="Pfam" id="PF02801">
    <property type="entry name" value="Ketoacyl-synt_C"/>
    <property type="match status" value="1"/>
</dbReference>
<dbReference type="Gene3D" id="3.30.70.250">
    <property type="entry name" value="Malonyl-CoA ACP transacylase, ACP-binding"/>
    <property type="match status" value="1"/>
</dbReference>
<name>A0A2J7TD68_METSI</name>
<reference evidence="9 10" key="1">
    <citation type="submission" date="2017-10" db="EMBL/GenBank/DDBJ databases">
        <title>Genome announcement of Methylocella silvestris TVC from permafrost.</title>
        <authorList>
            <person name="Wang J."/>
            <person name="Geng K."/>
            <person name="Ul-Haque F."/>
            <person name="Crombie A.T."/>
            <person name="Street L.E."/>
            <person name="Wookey P.A."/>
            <person name="Murrell J.C."/>
            <person name="Pratscher J."/>
        </authorList>
    </citation>
    <scope>NUCLEOTIDE SEQUENCE [LARGE SCALE GENOMIC DNA]</scope>
    <source>
        <strain evidence="9 10">TVC</strain>
    </source>
</reference>
<dbReference type="InterPro" id="IPR018201">
    <property type="entry name" value="Ketoacyl_synth_AS"/>
</dbReference>
<dbReference type="Gene3D" id="1.10.1200.10">
    <property type="entry name" value="ACP-like"/>
    <property type="match status" value="1"/>
</dbReference>
<dbReference type="Pfam" id="PF00698">
    <property type="entry name" value="Acyl_transf_1"/>
    <property type="match status" value="1"/>
</dbReference>
<evidence type="ECO:0000313" key="9">
    <source>
        <dbReference type="EMBL" id="PNG24708.1"/>
    </source>
</evidence>
<dbReference type="InterPro" id="IPR016036">
    <property type="entry name" value="Malonyl_transacylase_ACP-bd"/>
</dbReference>
<keyword evidence="3" id="KW-0808">Transferase</keyword>
<dbReference type="PANTHER" id="PTHR43775">
    <property type="entry name" value="FATTY ACID SYNTHASE"/>
    <property type="match status" value="1"/>
</dbReference>
<sequence>MKDNSAVETPPGVAIVGMAGRFPGADDVAGFWRNLRENVESISHFTDAELEDAFDPSVRGDPNFVRARSILEGVENFDAGFFAMHAREAELTDPQHRVFLECAWQTLEDAGYDPAAYKGAIGVFAGCSMSTYFLRNVLRDRAAVELFTSNYQVGSYGELIGALPDVFATRLSYKLGLRGPAMTIQTACSTSLVAIAEACKSLLLYESDMALAGGVSITFPQKRGYLALEGAMVSPTGHVRSFDAKADGTVFGSGAGVVLLKRIEDAIADGDTIYAVIRGTALNNDGAARAGFTAPSVNGQWEAIAAALANAEVEARSISYVECHGTATPLGDPIEVAGLTRAFRASTDDVGFCALGSVKPNVGHLDAAAGVAGVIKTALALRTRQLPATLHFETPNPRIAFEGGPFYVNKTWRDWPQETGPRRAGVSAFGVGGTNAHIVLEEAPPAVSEASIRPTQIICVSARSAAALEKARQNLAAYLADNPRTPLADVAFTMAAGRRAFVHRAAIAADDAAAASATLKSGQGLVFGAPKGEPRKIAFMFPGQGAQYPAMGQGLFETEPAFADSMRRSAEILRPILNADLCALLYGDEAERLSAQALQATEFAQPALFSVGLALAELWRERGVAPQMMIGHSVGEFVGACLAGVYSHEDALRLIAARGRLMQEMPSGSMMAVRLPEAELAPYLKGDVALAAVNGPKLCVAAGPDDAIAALDAQLSAQGVMTRRLHTSHAFHSPMMEPAANALRKVVEGVKLSPPTVPLISSTTGGWLTAAEAVSPDYWAAHCREPVRFSAGLKTMLDAAGPDPILIEAGPGVTLSTLARQGGAGNAPDAVLASLPDASREASDTEIFARATAQLWCAGVVIDWRGLFSHERRLRVPLPTYPFERARHWLEAPPVTHAAGALADTAPREPEVLASLAAGASSAFPTNEIFPPMAAAPMTTSQNDTASTAAGMTDKLRRHLVDLLESLSGESVADAAPDATFLEMGFDSLFLSQVTQQLQRDFKVKLTFRQLLGDLATIPALAAHIEEVLPPETRTAYAPSAPAAIPAAAAAPASAPLAVTSFAVPVAAALPPLGAGASGVEQIIRDQLETMSRLMANQLAALGGSPVLAAPAPA</sequence>
<dbReference type="SUPFAM" id="SSF52151">
    <property type="entry name" value="FabD/lysophospholipase-like"/>
    <property type="match status" value="1"/>
</dbReference>
<dbReference type="SUPFAM" id="SSF53901">
    <property type="entry name" value="Thiolase-like"/>
    <property type="match status" value="1"/>
</dbReference>
<organism evidence="9 10">
    <name type="scientific">Methylocella silvestris</name>
    <dbReference type="NCBI Taxonomy" id="199596"/>
    <lineage>
        <taxon>Bacteria</taxon>
        <taxon>Pseudomonadati</taxon>
        <taxon>Pseudomonadota</taxon>
        <taxon>Alphaproteobacteria</taxon>
        <taxon>Hyphomicrobiales</taxon>
        <taxon>Beijerinckiaceae</taxon>
        <taxon>Methylocella</taxon>
    </lineage>
</organism>
<evidence type="ECO:0000256" key="6">
    <source>
        <dbReference type="ARBA" id="ARBA00023268"/>
    </source>
</evidence>
<dbReference type="PROSITE" id="PS00606">
    <property type="entry name" value="KS3_1"/>
    <property type="match status" value="1"/>
</dbReference>
<keyword evidence="1" id="KW-0596">Phosphopantetheine</keyword>
<protein>
    <submittedName>
        <fullName evidence="9">Non-ribosomal peptide synthetase</fullName>
    </submittedName>
</protein>
<evidence type="ECO:0000256" key="3">
    <source>
        <dbReference type="ARBA" id="ARBA00022679"/>
    </source>
</evidence>
<dbReference type="SUPFAM" id="SSF55048">
    <property type="entry name" value="Probable ACP-binding domain of malonyl-CoA ACP transacylase"/>
    <property type="match status" value="1"/>
</dbReference>
<dbReference type="FunFam" id="3.40.47.10:FF:000042">
    <property type="entry name" value="Polyketide synthase Pks13"/>
    <property type="match status" value="1"/>
</dbReference>
<keyword evidence="5" id="KW-0443">Lipid metabolism</keyword>
<dbReference type="InterPro" id="IPR014030">
    <property type="entry name" value="Ketoacyl_synth_N"/>
</dbReference>
<dbReference type="GO" id="GO:0004315">
    <property type="term" value="F:3-oxoacyl-[acyl-carrier-protein] synthase activity"/>
    <property type="evidence" value="ECO:0007669"/>
    <property type="project" value="InterPro"/>
</dbReference>
<evidence type="ECO:0000259" key="8">
    <source>
        <dbReference type="PROSITE" id="PS52004"/>
    </source>
</evidence>
<proteinExistence type="predicted"/>
<accession>A0A2J7TD68</accession>
<evidence type="ECO:0000256" key="4">
    <source>
        <dbReference type="ARBA" id="ARBA00022832"/>
    </source>
</evidence>
<comment type="caution">
    <text evidence="9">The sequence shown here is derived from an EMBL/GenBank/DDBJ whole genome shotgun (WGS) entry which is preliminary data.</text>
</comment>
<feature type="domain" description="Carrier" evidence="7">
    <location>
        <begin position="950"/>
        <end position="1029"/>
    </location>
</feature>
<keyword evidence="2" id="KW-0597">Phosphoprotein</keyword>
<dbReference type="InterPro" id="IPR014043">
    <property type="entry name" value="Acyl_transferase_dom"/>
</dbReference>
<dbReference type="SUPFAM" id="SSF47336">
    <property type="entry name" value="ACP-like"/>
    <property type="match status" value="1"/>
</dbReference>
<dbReference type="EMBL" id="PDZR01000026">
    <property type="protein sequence ID" value="PNG24708.1"/>
    <property type="molecule type" value="Genomic_DNA"/>
</dbReference>
<dbReference type="SMART" id="SM00827">
    <property type="entry name" value="PKS_AT"/>
    <property type="match status" value="1"/>
</dbReference>
<dbReference type="Proteomes" id="UP000236286">
    <property type="component" value="Unassembled WGS sequence"/>
</dbReference>
<dbReference type="PROSITE" id="PS52004">
    <property type="entry name" value="KS3_2"/>
    <property type="match status" value="1"/>
</dbReference>
<evidence type="ECO:0000259" key="7">
    <source>
        <dbReference type="PROSITE" id="PS50075"/>
    </source>
</evidence>
<dbReference type="InterPro" id="IPR014031">
    <property type="entry name" value="Ketoacyl_synth_C"/>
</dbReference>
<dbReference type="RefSeq" id="WP_146030313.1">
    <property type="nucleotide sequence ID" value="NZ_PDZR01000026.1"/>
</dbReference>
<keyword evidence="4" id="KW-0276">Fatty acid metabolism</keyword>
<dbReference type="SMART" id="SM00825">
    <property type="entry name" value="PKS_KS"/>
    <property type="match status" value="1"/>
</dbReference>
<evidence type="ECO:0000256" key="1">
    <source>
        <dbReference type="ARBA" id="ARBA00022450"/>
    </source>
</evidence>
<evidence type="ECO:0000256" key="5">
    <source>
        <dbReference type="ARBA" id="ARBA00023098"/>
    </source>
</evidence>
<keyword evidence="6" id="KW-0511">Multifunctional enzyme</keyword>
<evidence type="ECO:0000313" key="10">
    <source>
        <dbReference type="Proteomes" id="UP000236286"/>
    </source>
</evidence>
<dbReference type="InterPro" id="IPR001227">
    <property type="entry name" value="Ac_transferase_dom_sf"/>
</dbReference>
<dbReference type="InterPro" id="IPR020841">
    <property type="entry name" value="PKS_Beta-ketoAc_synthase_dom"/>
</dbReference>
<evidence type="ECO:0000256" key="2">
    <source>
        <dbReference type="ARBA" id="ARBA00022553"/>
    </source>
</evidence>
<dbReference type="Pfam" id="PF22621">
    <property type="entry name" value="CurL-like_PKS_C"/>
    <property type="match status" value="1"/>
</dbReference>
<dbReference type="PROSITE" id="PS50075">
    <property type="entry name" value="CARRIER"/>
    <property type="match status" value="1"/>
</dbReference>
<dbReference type="Pfam" id="PF00550">
    <property type="entry name" value="PP-binding"/>
    <property type="match status" value="1"/>
</dbReference>
<dbReference type="PANTHER" id="PTHR43775:SF51">
    <property type="entry name" value="INACTIVE PHENOLPHTHIOCEROL SYNTHESIS POLYKETIDE SYNTHASE TYPE I PKS1-RELATED"/>
    <property type="match status" value="1"/>
</dbReference>
<dbReference type="InterPro" id="IPR050091">
    <property type="entry name" value="PKS_NRPS_Biosynth_Enz"/>
</dbReference>
<dbReference type="Gene3D" id="3.30.70.3290">
    <property type="match status" value="1"/>
</dbReference>
<dbReference type="GO" id="GO:0006633">
    <property type="term" value="P:fatty acid biosynthetic process"/>
    <property type="evidence" value="ECO:0007669"/>
    <property type="project" value="InterPro"/>
</dbReference>
<dbReference type="OrthoDB" id="9778690at2"/>
<dbReference type="GO" id="GO:0004312">
    <property type="term" value="F:fatty acid synthase activity"/>
    <property type="evidence" value="ECO:0007669"/>
    <property type="project" value="TreeGrafter"/>
</dbReference>
<dbReference type="Gene3D" id="3.40.366.10">
    <property type="entry name" value="Malonyl-Coenzyme A Acyl Carrier Protein, domain 2"/>
    <property type="match status" value="1"/>
</dbReference>